<dbReference type="GO" id="GO:0016787">
    <property type="term" value="F:hydrolase activity"/>
    <property type="evidence" value="ECO:0007669"/>
    <property type="project" value="UniProtKB-KW"/>
</dbReference>
<gene>
    <name evidence="6" type="ORF">A2544_00130</name>
</gene>
<comment type="caution">
    <text evidence="6">The sequence shown here is derived from an EMBL/GenBank/DDBJ whole genome shotgun (WGS) entry which is preliminary data.</text>
</comment>
<dbReference type="AlphaFoldDB" id="A0A1G2V8J7"/>
<dbReference type="EMBL" id="MHWZ01000010">
    <property type="protein sequence ID" value="OHB17920.1"/>
    <property type="molecule type" value="Genomic_DNA"/>
</dbReference>
<keyword evidence="5" id="KW-0378">Hydrolase</keyword>
<evidence type="ECO:0008006" key="8">
    <source>
        <dbReference type="Google" id="ProtNLM"/>
    </source>
</evidence>
<name>A0A1G2V8J7_9BACT</name>
<evidence type="ECO:0000256" key="5">
    <source>
        <dbReference type="ARBA" id="ARBA00022801"/>
    </source>
</evidence>
<dbReference type="Proteomes" id="UP000176868">
    <property type="component" value="Unassembled WGS sequence"/>
</dbReference>
<protein>
    <recommendedName>
        <fullName evidence="8">DUF86 domain-containing protein</fullName>
    </recommendedName>
</protein>
<reference evidence="6 7" key="1">
    <citation type="journal article" date="2016" name="Nat. Commun.">
        <title>Thousands of microbial genomes shed light on interconnected biogeochemical processes in an aquifer system.</title>
        <authorList>
            <person name="Anantharaman K."/>
            <person name="Brown C.T."/>
            <person name="Hug L.A."/>
            <person name="Sharon I."/>
            <person name="Castelle C.J."/>
            <person name="Probst A.J."/>
            <person name="Thomas B.C."/>
            <person name="Singh A."/>
            <person name="Wilkins M.J."/>
            <person name="Karaoz U."/>
            <person name="Brodie E.L."/>
            <person name="Williams K.H."/>
            <person name="Hubbard S.S."/>
            <person name="Banfield J.F."/>
        </authorList>
    </citation>
    <scope>NUCLEOTIDE SEQUENCE [LARGE SCALE GENOMIC DNA]</scope>
</reference>
<dbReference type="GO" id="GO:0004540">
    <property type="term" value="F:RNA nuclease activity"/>
    <property type="evidence" value="ECO:0007669"/>
    <property type="project" value="InterPro"/>
</dbReference>
<dbReference type="Pfam" id="PF01934">
    <property type="entry name" value="HepT-like"/>
    <property type="match status" value="1"/>
</dbReference>
<dbReference type="InterPro" id="IPR051813">
    <property type="entry name" value="HepT_RNase_toxin"/>
</dbReference>
<proteinExistence type="predicted"/>
<evidence type="ECO:0000256" key="1">
    <source>
        <dbReference type="ARBA" id="ARBA00022553"/>
    </source>
</evidence>
<keyword evidence="3" id="KW-0540">Nuclease</keyword>
<evidence type="ECO:0000313" key="6">
    <source>
        <dbReference type="EMBL" id="OHB17920.1"/>
    </source>
</evidence>
<dbReference type="PANTHER" id="PTHR34139:SF1">
    <property type="entry name" value="RNASE MJ1380-RELATED"/>
    <property type="match status" value="1"/>
</dbReference>
<keyword evidence="4" id="KW-0547">Nucleotide-binding</keyword>
<evidence type="ECO:0000313" key="7">
    <source>
        <dbReference type="Proteomes" id="UP000176868"/>
    </source>
</evidence>
<dbReference type="STRING" id="1802782.A2544_00130"/>
<dbReference type="GO" id="GO:0110001">
    <property type="term" value="C:toxin-antitoxin complex"/>
    <property type="evidence" value="ECO:0007669"/>
    <property type="project" value="InterPro"/>
</dbReference>
<dbReference type="PANTHER" id="PTHR34139">
    <property type="entry name" value="UPF0331 PROTEIN MJ0127"/>
    <property type="match status" value="1"/>
</dbReference>
<dbReference type="InterPro" id="IPR008201">
    <property type="entry name" value="HepT-like"/>
</dbReference>
<keyword evidence="2" id="KW-1277">Toxin-antitoxin system</keyword>
<organism evidence="6 7">
    <name type="scientific">Candidatus Zambryskibacteria bacterium RIFOXYD2_FULL_43_10</name>
    <dbReference type="NCBI Taxonomy" id="1802782"/>
    <lineage>
        <taxon>Bacteria</taxon>
        <taxon>Candidatus Zambryskiibacteriota</taxon>
    </lineage>
</organism>
<accession>A0A1G2V8J7</accession>
<sequence>MKDDGTYVDQILDSIRKLELYIIDYDKDEFIKDEKTQSAVLMQLTVIGEISKKISEETKSKIDVPWKKIMGFRDKTVHAYFNLDIDVIWETIQTRIPELKEKLSEYK</sequence>
<keyword evidence="1" id="KW-0597">Phosphoprotein</keyword>
<evidence type="ECO:0000256" key="4">
    <source>
        <dbReference type="ARBA" id="ARBA00022741"/>
    </source>
</evidence>
<evidence type="ECO:0000256" key="3">
    <source>
        <dbReference type="ARBA" id="ARBA00022722"/>
    </source>
</evidence>
<evidence type="ECO:0000256" key="2">
    <source>
        <dbReference type="ARBA" id="ARBA00022649"/>
    </source>
</evidence>
<dbReference type="GO" id="GO:0000166">
    <property type="term" value="F:nucleotide binding"/>
    <property type="evidence" value="ECO:0007669"/>
    <property type="project" value="UniProtKB-KW"/>
</dbReference>